<evidence type="ECO:0000313" key="3">
    <source>
        <dbReference type="Proteomes" id="UP000029278"/>
    </source>
</evidence>
<dbReference type="EMBL" id="JMQA01000043">
    <property type="protein sequence ID" value="KFM95344.1"/>
    <property type="molecule type" value="Genomic_DNA"/>
</dbReference>
<organism evidence="2 3">
    <name type="scientific">Paenibacillus macerans</name>
    <name type="common">Bacillus macerans</name>
    <dbReference type="NCBI Taxonomy" id="44252"/>
    <lineage>
        <taxon>Bacteria</taxon>
        <taxon>Bacillati</taxon>
        <taxon>Bacillota</taxon>
        <taxon>Bacilli</taxon>
        <taxon>Bacillales</taxon>
        <taxon>Paenibacillaceae</taxon>
        <taxon>Paenibacillus</taxon>
    </lineage>
</organism>
<evidence type="ECO:0000313" key="2">
    <source>
        <dbReference type="EMBL" id="KFM95344.1"/>
    </source>
</evidence>
<feature type="signal peptide" evidence="1">
    <location>
        <begin position="1"/>
        <end position="22"/>
    </location>
</feature>
<name>A0A090YA25_PAEMA</name>
<keyword evidence="3" id="KW-1185">Reference proteome</keyword>
<dbReference type="AlphaFoldDB" id="A0A090YA25"/>
<comment type="caution">
    <text evidence="2">The sequence shown here is derived from an EMBL/GenBank/DDBJ whole genome shotgun (WGS) entry which is preliminary data.</text>
</comment>
<proteinExistence type="predicted"/>
<feature type="chain" id="PRO_5001867031" description="Secreted protein" evidence="1">
    <location>
        <begin position="23"/>
        <end position="68"/>
    </location>
</feature>
<evidence type="ECO:0008006" key="4">
    <source>
        <dbReference type="Google" id="ProtNLM"/>
    </source>
</evidence>
<dbReference type="HOGENOM" id="CLU_2789988_0_0_9"/>
<keyword evidence="1" id="KW-0732">Signal</keyword>
<reference evidence="2 3" key="1">
    <citation type="submission" date="2014-04" db="EMBL/GenBank/DDBJ databases">
        <authorList>
            <person name="Bishop-Lilly K.A."/>
            <person name="Broomall S.M."/>
            <person name="Chain P.S."/>
            <person name="Chertkov O."/>
            <person name="Coyne S.R."/>
            <person name="Daligault H.E."/>
            <person name="Davenport K.W."/>
            <person name="Erkkila T."/>
            <person name="Frey K.G."/>
            <person name="Gibbons H.S."/>
            <person name="Gu W."/>
            <person name="Jaissle J."/>
            <person name="Johnson S.L."/>
            <person name="Koroleva G.I."/>
            <person name="Ladner J.T."/>
            <person name="Lo C.-C."/>
            <person name="Minogue T.D."/>
            <person name="Munk C."/>
            <person name="Palacios G.F."/>
            <person name="Redden C.L."/>
            <person name="Rosenzweig C.N."/>
            <person name="Scholz M.B."/>
            <person name="Teshima H."/>
            <person name="Xu Y."/>
        </authorList>
    </citation>
    <scope>NUCLEOTIDE SEQUENCE [LARGE SCALE GENOMIC DNA]</scope>
    <source>
        <strain evidence="2 3">8244</strain>
    </source>
</reference>
<accession>A0A090YA25</accession>
<gene>
    <name evidence="2" type="ORF">DJ90_6341</name>
</gene>
<protein>
    <recommendedName>
        <fullName evidence="4">Secreted protein</fullName>
    </recommendedName>
</protein>
<evidence type="ECO:0000256" key="1">
    <source>
        <dbReference type="SAM" id="SignalP"/>
    </source>
</evidence>
<dbReference type="STRING" id="44252.DJ90_6341"/>
<dbReference type="Proteomes" id="UP000029278">
    <property type="component" value="Unassembled WGS sequence"/>
</dbReference>
<sequence length="68" mass="6930">MTETFGVVMSTFLLSSVESAVAALPNVMLPISPSASCSSGVNTSSTVGSDAVSWLACLSRASISSWDK</sequence>